<name>A0A1H6X9Y1_9BACT</name>
<gene>
    <name evidence="1" type="ORF">SAMN04487995_3815</name>
</gene>
<protein>
    <submittedName>
        <fullName evidence="1">Uncharacterized protein</fullName>
    </submittedName>
</protein>
<dbReference type="PROSITE" id="PS51257">
    <property type="entry name" value="PROKAR_LIPOPROTEIN"/>
    <property type="match status" value="1"/>
</dbReference>
<dbReference type="EMBL" id="FNXY01000006">
    <property type="protein sequence ID" value="SEJ25949.1"/>
    <property type="molecule type" value="Genomic_DNA"/>
</dbReference>
<accession>A0A1H6X9Y1</accession>
<reference evidence="1 2" key="1">
    <citation type="submission" date="2016-10" db="EMBL/GenBank/DDBJ databases">
        <authorList>
            <person name="de Groot N.N."/>
        </authorList>
    </citation>
    <scope>NUCLEOTIDE SEQUENCE [LARGE SCALE GENOMIC DNA]</scope>
    <source>
        <strain evidence="1 2">DSM 19938</strain>
    </source>
</reference>
<dbReference type="STRING" id="408657.SAMN04487995_3815"/>
<dbReference type="RefSeq" id="WP_090337852.1">
    <property type="nucleotide sequence ID" value="NZ_FNXY01000006.1"/>
</dbReference>
<evidence type="ECO:0000313" key="1">
    <source>
        <dbReference type="EMBL" id="SEJ25949.1"/>
    </source>
</evidence>
<dbReference type="OrthoDB" id="1445731at2"/>
<sequence>MKNILLYAVVLAIWIVSCTDKNEDEMNIQQLGGYFSGSLNIMIKDKNGIDMLNVSNPNSLKKFKIYYLLNGKKELYSKSLMYAPSGYVIEKFAADSNYHMQIFINSPTPESTTNDNWTTYLEFEDGSTDTIQASFDIKPGYIAVQKASYNGKLAWETSEKNGVINSFELTKQ</sequence>
<dbReference type="AlphaFoldDB" id="A0A1H6X9Y1"/>
<keyword evidence="2" id="KW-1185">Reference proteome</keyword>
<dbReference type="Proteomes" id="UP000199532">
    <property type="component" value="Unassembled WGS sequence"/>
</dbReference>
<organism evidence="1 2">
    <name type="scientific">Dyadobacter koreensis</name>
    <dbReference type="NCBI Taxonomy" id="408657"/>
    <lineage>
        <taxon>Bacteria</taxon>
        <taxon>Pseudomonadati</taxon>
        <taxon>Bacteroidota</taxon>
        <taxon>Cytophagia</taxon>
        <taxon>Cytophagales</taxon>
        <taxon>Spirosomataceae</taxon>
        <taxon>Dyadobacter</taxon>
    </lineage>
</organism>
<proteinExistence type="predicted"/>
<evidence type="ECO:0000313" key="2">
    <source>
        <dbReference type="Proteomes" id="UP000199532"/>
    </source>
</evidence>